<sequence>MIDDSLLLHLKGIGMSEYEAKVYVILSALRVASAREIHEQTKIPRGRIYETLTSLAQKGFIVSSGTSPVRYSPVDVFQMFEQLKQESVKSLDGLYQRLKALETETPEPLMQGYKLSTEWTRDNQIRMMLRRAKSELILLCNDEVFITRYGSDISRAAKRVLVYLVVGRKELAQFAPIKCFTGGSDIEASLFHHEEGEKNGLSMQLLLMADRRESLSILEDNGRLTGIFICPDIYASYLSRKIVQEIQPVDRSRR</sequence>
<dbReference type="SUPFAM" id="SSF46785">
    <property type="entry name" value="Winged helix' DNA-binding domain"/>
    <property type="match status" value="1"/>
</dbReference>
<dbReference type="Proteomes" id="UP000002457">
    <property type="component" value="Chromosome"/>
</dbReference>
<dbReference type="HOGENOM" id="CLU_072493_2_0_2"/>
<dbReference type="eggNOG" id="arCOG02037">
    <property type="taxonomic scope" value="Archaea"/>
</dbReference>
<accession>B8GF77</accession>
<evidence type="ECO:0000313" key="2">
    <source>
        <dbReference type="EMBL" id="ACL17883.1"/>
    </source>
</evidence>
<dbReference type="Gene3D" id="1.10.10.10">
    <property type="entry name" value="Winged helix-like DNA-binding domain superfamily/Winged helix DNA-binding domain"/>
    <property type="match status" value="1"/>
</dbReference>
<dbReference type="STRING" id="521011.Mpal_2614"/>
<dbReference type="KEGG" id="mpl:Mpal_2614"/>
<dbReference type="EMBL" id="CP001338">
    <property type="protein sequence ID" value="ACL17883.1"/>
    <property type="molecule type" value="Genomic_DNA"/>
</dbReference>
<dbReference type="PANTHER" id="PTHR34293:SF1">
    <property type="entry name" value="HTH-TYPE TRANSCRIPTIONAL REGULATOR TRMBL2"/>
    <property type="match status" value="1"/>
</dbReference>
<evidence type="ECO:0000259" key="1">
    <source>
        <dbReference type="Pfam" id="PF01978"/>
    </source>
</evidence>
<dbReference type="AlphaFoldDB" id="B8GF77"/>
<evidence type="ECO:0000313" key="3">
    <source>
        <dbReference type="Proteomes" id="UP000002457"/>
    </source>
</evidence>
<dbReference type="GeneID" id="7271883"/>
<name>B8GF77_METPE</name>
<dbReference type="InterPro" id="IPR051797">
    <property type="entry name" value="TrmB-like"/>
</dbReference>
<dbReference type="InterPro" id="IPR002831">
    <property type="entry name" value="Tscrpt_reg_TrmB_N"/>
</dbReference>
<dbReference type="InterPro" id="IPR036388">
    <property type="entry name" value="WH-like_DNA-bd_sf"/>
</dbReference>
<organism evidence="2 3">
    <name type="scientific">Methanosphaerula palustris (strain ATCC BAA-1556 / DSM 19958 / E1-9c)</name>
    <dbReference type="NCBI Taxonomy" id="521011"/>
    <lineage>
        <taxon>Archaea</taxon>
        <taxon>Methanobacteriati</taxon>
        <taxon>Methanobacteriota</taxon>
        <taxon>Stenosarchaea group</taxon>
        <taxon>Methanomicrobia</taxon>
        <taxon>Methanomicrobiales</taxon>
        <taxon>Methanoregulaceae</taxon>
        <taxon>Methanosphaerula</taxon>
    </lineage>
</organism>
<dbReference type="InterPro" id="IPR036390">
    <property type="entry name" value="WH_DNA-bd_sf"/>
</dbReference>
<gene>
    <name evidence="2" type="ordered locus">Mpal_2614</name>
</gene>
<feature type="domain" description="Transcription regulator TrmB N-terminal" evidence="1">
    <location>
        <begin position="10"/>
        <end position="75"/>
    </location>
</feature>
<proteinExistence type="predicted"/>
<dbReference type="PANTHER" id="PTHR34293">
    <property type="entry name" value="HTH-TYPE TRANSCRIPTIONAL REGULATOR TRMBL2"/>
    <property type="match status" value="1"/>
</dbReference>
<keyword evidence="3" id="KW-1185">Reference proteome</keyword>
<dbReference type="Pfam" id="PF01978">
    <property type="entry name" value="TrmB"/>
    <property type="match status" value="1"/>
</dbReference>
<dbReference type="RefSeq" id="WP_012619202.1">
    <property type="nucleotide sequence ID" value="NC_011832.1"/>
</dbReference>
<reference evidence="2 3" key="1">
    <citation type="journal article" date="2015" name="Genome Announc.">
        <title>Complete Genome Sequence of Methanosphaerula palustris E1-9CT, a Hydrogenotrophic Methanogen Isolated from a Minerotrophic Fen Peatland.</title>
        <authorList>
            <person name="Cadillo-Quiroz H."/>
            <person name="Browne P."/>
            <person name="Kyrpides N."/>
            <person name="Woyke T."/>
            <person name="Goodwin L."/>
            <person name="Detter C."/>
            <person name="Yavitt J.B."/>
            <person name="Zinder S.H."/>
        </authorList>
    </citation>
    <scope>NUCLEOTIDE SEQUENCE [LARGE SCALE GENOMIC DNA]</scope>
    <source>
        <strain evidence="3">ATCC BAA-1556 / DSM 19958 / E1-9c</strain>
    </source>
</reference>
<protein>
    <submittedName>
        <fullName evidence="2">Transcriptional regulator, TrmB</fullName>
    </submittedName>
</protein>